<name>A0A420E838_9SPHN</name>
<evidence type="ECO:0000256" key="6">
    <source>
        <dbReference type="ARBA" id="ARBA00023004"/>
    </source>
</evidence>
<dbReference type="GO" id="GO:0006826">
    <property type="term" value="P:iron ion transport"/>
    <property type="evidence" value="ECO:0007669"/>
    <property type="project" value="UniProtKB-KW"/>
</dbReference>
<evidence type="ECO:0000256" key="9">
    <source>
        <dbReference type="ARBA" id="ARBA00023136"/>
    </source>
</evidence>
<reference evidence="16 17" key="1">
    <citation type="submission" date="2018-09" db="EMBL/GenBank/DDBJ databases">
        <title>Altererythrobacter spongiae sp. nov., isolated from a marine sponge.</title>
        <authorList>
            <person name="Zhuang L."/>
            <person name="Luo L."/>
        </authorList>
    </citation>
    <scope>NUCLEOTIDE SEQUENCE [LARGE SCALE GENOMIC DNA]</scope>
    <source>
        <strain evidence="16 17">HN-Y73</strain>
    </source>
</reference>
<dbReference type="Proteomes" id="UP000284395">
    <property type="component" value="Unassembled WGS sequence"/>
</dbReference>
<evidence type="ECO:0000259" key="15">
    <source>
        <dbReference type="Pfam" id="PF07715"/>
    </source>
</evidence>
<dbReference type="PROSITE" id="PS52016">
    <property type="entry name" value="TONB_DEPENDENT_REC_3"/>
    <property type="match status" value="1"/>
</dbReference>
<dbReference type="OrthoDB" id="7313036at2"/>
<evidence type="ECO:0000256" key="12">
    <source>
        <dbReference type="RuleBase" id="RU003357"/>
    </source>
</evidence>
<keyword evidence="4" id="KW-0410">Iron transport</keyword>
<protein>
    <submittedName>
        <fullName evidence="16">TonB-dependent receptor</fullName>
    </submittedName>
</protein>
<evidence type="ECO:0000313" key="17">
    <source>
        <dbReference type="Proteomes" id="UP000284395"/>
    </source>
</evidence>
<dbReference type="PROSITE" id="PS51257">
    <property type="entry name" value="PROKAR_LIPOPROTEIN"/>
    <property type="match status" value="1"/>
</dbReference>
<feature type="signal peptide" evidence="13">
    <location>
        <begin position="1"/>
        <end position="23"/>
    </location>
</feature>
<evidence type="ECO:0000256" key="3">
    <source>
        <dbReference type="ARBA" id="ARBA00022452"/>
    </source>
</evidence>
<feature type="domain" description="TonB-dependent receptor-like beta-barrel" evidence="14">
    <location>
        <begin position="359"/>
        <end position="832"/>
    </location>
</feature>
<dbReference type="GO" id="GO:0009279">
    <property type="term" value="C:cell outer membrane"/>
    <property type="evidence" value="ECO:0007669"/>
    <property type="project" value="UniProtKB-SubCell"/>
</dbReference>
<evidence type="ECO:0000259" key="14">
    <source>
        <dbReference type="Pfam" id="PF00593"/>
    </source>
</evidence>
<evidence type="ECO:0000313" key="16">
    <source>
        <dbReference type="EMBL" id="RKF15474.1"/>
    </source>
</evidence>
<dbReference type="InterPro" id="IPR036942">
    <property type="entry name" value="Beta-barrel_TonB_sf"/>
</dbReference>
<dbReference type="PANTHER" id="PTHR32552:SF81">
    <property type="entry name" value="TONB-DEPENDENT OUTER MEMBRANE RECEPTOR"/>
    <property type="match status" value="1"/>
</dbReference>
<keyword evidence="2 11" id="KW-0813">Transport</keyword>
<dbReference type="Pfam" id="PF00593">
    <property type="entry name" value="TonB_dep_Rec_b-barrel"/>
    <property type="match status" value="1"/>
</dbReference>
<dbReference type="InterPro" id="IPR039426">
    <property type="entry name" value="TonB-dep_rcpt-like"/>
</dbReference>
<comment type="subcellular location">
    <subcellularLocation>
        <location evidence="1 11">Cell outer membrane</location>
        <topology evidence="1 11">Multi-pass membrane protein</topology>
    </subcellularLocation>
</comment>
<dbReference type="RefSeq" id="WP_120326088.1">
    <property type="nucleotide sequence ID" value="NZ_RAPF01000021.1"/>
</dbReference>
<gene>
    <name evidence="16" type="ORF">D6851_17295</name>
</gene>
<evidence type="ECO:0000256" key="2">
    <source>
        <dbReference type="ARBA" id="ARBA00022448"/>
    </source>
</evidence>
<keyword evidence="3 11" id="KW-1134">Transmembrane beta strand</keyword>
<proteinExistence type="inferred from homology"/>
<keyword evidence="6" id="KW-0408">Iron</keyword>
<keyword evidence="17" id="KW-1185">Reference proteome</keyword>
<organism evidence="16 17">
    <name type="scientific">Altericroceibacterium spongiae</name>
    <dbReference type="NCBI Taxonomy" id="2320269"/>
    <lineage>
        <taxon>Bacteria</taxon>
        <taxon>Pseudomonadati</taxon>
        <taxon>Pseudomonadota</taxon>
        <taxon>Alphaproteobacteria</taxon>
        <taxon>Sphingomonadales</taxon>
        <taxon>Erythrobacteraceae</taxon>
        <taxon>Altericroceibacterium</taxon>
    </lineage>
</organism>
<dbReference type="InterPro" id="IPR000531">
    <property type="entry name" value="Beta-barrel_TonB"/>
</dbReference>
<dbReference type="Pfam" id="PF07715">
    <property type="entry name" value="Plug"/>
    <property type="match status" value="1"/>
</dbReference>
<keyword evidence="13" id="KW-0732">Signal</keyword>
<evidence type="ECO:0000256" key="10">
    <source>
        <dbReference type="ARBA" id="ARBA00023237"/>
    </source>
</evidence>
<evidence type="ECO:0000256" key="4">
    <source>
        <dbReference type="ARBA" id="ARBA00022496"/>
    </source>
</evidence>
<keyword evidence="5 11" id="KW-0812">Transmembrane</keyword>
<dbReference type="InterPro" id="IPR012910">
    <property type="entry name" value="Plug_dom"/>
</dbReference>
<accession>A0A420E838</accession>
<dbReference type="SUPFAM" id="SSF56935">
    <property type="entry name" value="Porins"/>
    <property type="match status" value="1"/>
</dbReference>
<comment type="caution">
    <text evidence="16">The sequence shown here is derived from an EMBL/GenBank/DDBJ whole genome shotgun (WGS) entry which is preliminary data.</text>
</comment>
<dbReference type="Gene3D" id="2.40.170.20">
    <property type="entry name" value="TonB-dependent receptor, beta-barrel domain"/>
    <property type="match status" value="2"/>
</dbReference>
<sequence length="868" mass="93794">MKKGVFLSSAIIASCVYIPSALAQENNPPPASDKKGIAEIVVTAQKRAENVQDVPIAISAYSSEALETRGIREISQISNVTPNATLDAGTPFSGSSQVLAAFIRGVGANDFAANLDPGVGVYLDGVYLARTVGANLNLPDVERVEILKGPQGTLFGRNTIGGAISVVTRDPDDEFHFKGDVTYGRFNRFDARGTVNIPVADGLYSSLTFSTEQRDGYQKRVPYPTDQPFAVDAPTYIPRNDYAVSDRQGGNDSWTVRGKLLWEPSSNITVRLSGDYSTTDTSSTPNSVVAWDEGFQPAPFAPPPGTGLPGTSFAPPAGGLNFAGLYNFCINSTADQIAARFAQNLCGMRGTQFNPAGLSSALGGVNTDGDPNNNRLTYDGRFVSTDPDRSYATGNNYNTLESYGFSGTVDIDLSDQIALKSITGYRNLDWGSGVDLDNSPVDLAEGSLSMQQDQFSQELQVIGAFLDNSLNVVLGGYYFEEHASLNDRMAFGQGLLQIDGPNDLDTDNWAVFGQIDWRINEWLGITIGGRYTEENKSLLGAQSDLNGLLYKALNCATPDGTVDPYAQIPTGPGATAPCYAVAGFPVEDEPLRFYVDEKQKKKFSNFSPKFGIQLHPSDDLMVYGSYSKGYKTGGWTTRLSAPLSYAPDFDEEKATTYEVGIKSTLLDRRLQLNAAAFQTDYKDIQLTFYSGVSPIFQNAGNARIKGFEIEAVAAPVDGLTINASVGYLDAYFKDVLDQSVVAPNAFQLGVRDGTELPKTPEWSLNVSPTYVAGLANGGDITTSVTWSHQTKVFNDVERTEALARPTHDIVDGSITYNAPGREWFLQGGVTNIFDKRVLVTGVSNPGFGLAFGTYNRPREWYLRAGVNF</sequence>
<keyword evidence="9 11" id="KW-0472">Membrane</keyword>
<keyword evidence="10 11" id="KW-0998">Cell outer membrane</keyword>
<evidence type="ECO:0000256" key="13">
    <source>
        <dbReference type="SAM" id="SignalP"/>
    </source>
</evidence>
<dbReference type="PANTHER" id="PTHR32552">
    <property type="entry name" value="FERRICHROME IRON RECEPTOR-RELATED"/>
    <property type="match status" value="1"/>
</dbReference>
<keyword evidence="8 12" id="KW-0798">TonB box</keyword>
<evidence type="ECO:0000256" key="7">
    <source>
        <dbReference type="ARBA" id="ARBA00023065"/>
    </source>
</evidence>
<evidence type="ECO:0000256" key="1">
    <source>
        <dbReference type="ARBA" id="ARBA00004571"/>
    </source>
</evidence>
<feature type="chain" id="PRO_5019440520" evidence="13">
    <location>
        <begin position="24"/>
        <end position="868"/>
    </location>
</feature>
<feature type="domain" description="TonB-dependent receptor plug" evidence="15">
    <location>
        <begin position="51"/>
        <end position="163"/>
    </location>
</feature>
<evidence type="ECO:0000256" key="11">
    <source>
        <dbReference type="PROSITE-ProRule" id="PRU01360"/>
    </source>
</evidence>
<dbReference type="AlphaFoldDB" id="A0A420E838"/>
<evidence type="ECO:0000256" key="5">
    <source>
        <dbReference type="ARBA" id="ARBA00022692"/>
    </source>
</evidence>
<evidence type="ECO:0000256" key="8">
    <source>
        <dbReference type="ARBA" id="ARBA00023077"/>
    </source>
</evidence>
<dbReference type="EMBL" id="RAPF01000021">
    <property type="protein sequence ID" value="RKF15474.1"/>
    <property type="molecule type" value="Genomic_DNA"/>
</dbReference>
<keyword evidence="7" id="KW-0406">Ion transport</keyword>
<comment type="similarity">
    <text evidence="11 12">Belongs to the TonB-dependent receptor family.</text>
</comment>
<keyword evidence="16" id="KW-0675">Receptor</keyword>